<evidence type="ECO:0008006" key="4">
    <source>
        <dbReference type="Google" id="ProtNLM"/>
    </source>
</evidence>
<name>A0AAV4RXF1_CAEEX</name>
<gene>
    <name evidence="2" type="ORF">CEXT_193081</name>
</gene>
<feature type="region of interest" description="Disordered" evidence="1">
    <location>
        <begin position="274"/>
        <end position="300"/>
    </location>
</feature>
<feature type="region of interest" description="Disordered" evidence="1">
    <location>
        <begin position="198"/>
        <end position="242"/>
    </location>
</feature>
<sequence>MSLGCAENFRNNSMEALRLIKRCIFSCLKVGIFGYISLIEIQETIAEEKEQPSLPEPTGKKESKLYPEGYHSDDSNEKETTVLTRTNRKKEANYTQKALIPKISNGRTNGIPVVSFQVETHKKAFLGEKKKRHFEKDVFIFLFLSSDVQFMFRCLLSVFLPRLRRNDLIALRLTISLLPLKISEGSIVFRKKKGNNRPYLNQQERKKSKLYPEGYHSDDSNGRISEGSIVPGKEKGTTVLTKNQQEKKEVNYTQKAIIPKILMIRGFYCSRKEKETNCPDQNEQEKRKQTTPEGSYSEDF</sequence>
<evidence type="ECO:0000256" key="1">
    <source>
        <dbReference type="SAM" id="MobiDB-lite"/>
    </source>
</evidence>
<keyword evidence="3" id="KW-1185">Reference proteome</keyword>
<evidence type="ECO:0000313" key="2">
    <source>
        <dbReference type="EMBL" id="GIY25157.1"/>
    </source>
</evidence>
<organism evidence="2 3">
    <name type="scientific">Caerostris extrusa</name>
    <name type="common">Bark spider</name>
    <name type="synonym">Caerostris bankana</name>
    <dbReference type="NCBI Taxonomy" id="172846"/>
    <lineage>
        <taxon>Eukaryota</taxon>
        <taxon>Metazoa</taxon>
        <taxon>Ecdysozoa</taxon>
        <taxon>Arthropoda</taxon>
        <taxon>Chelicerata</taxon>
        <taxon>Arachnida</taxon>
        <taxon>Araneae</taxon>
        <taxon>Araneomorphae</taxon>
        <taxon>Entelegynae</taxon>
        <taxon>Araneoidea</taxon>
        <taxon>Araneidae</taxon>
        <taxon>Caerostris</taxon>
    </lineage>
</organism>
<dbReference type="AlphaFoldDB" id="A0AAV4RXF1"/>
<feature type="region of interest" description="Disordered" evidence="1">
    <location>
        <begin position="48"/>
        <end position="89"/>
    </location>
</feature>
<evidence type="ECO:0000313" key="3">
    <source>
        <dbReference type="Proteomes" id="UP001054945"/>
    </source>
</evidence>
<proteinExistence type="predicted"/>
<comment type="caution">
    <text evidence="2">The sequence shown here is derived from an EMBL/GenBank/DDBJ whole genome shotgun (WGS) entry which is preliminary data.</text>
</comment>
<feature type="compositionally biased region" description="Basic and acidic residues" evidence="1">
    <location>
        <begin position="274"/>
        <end position="290"/>
    </location>
</feature>
<reference evidence="2 3" key="1">
    <citation type="submission" date="2021-06" db="EMBL/GenBank/DDBJ databases">
        <title>Caerostris extrusa draft genome.</title>
        <authorList>
            <person name="Kono N."/>
            <person name="Arakawa K."/>
        </authorList>
    </citation>
    <scope>NUCLEOTIDE SEQUENCE [LARGE SCALE GENOMIC DNA]</scope>
</reference>
<protein>
    <recommendedName>
        <fullName evidence="4">Protein TIC 214</fullName>
    </recommendedName>
</protein>
<dbReference type="Proteomes" id="UP001054945">
    <property type="component" value="Unassembled WGS sequence"/>
</dbReference>
<feature type="compositionally biased region" description="Basic and acidic residues" evidence="1">
    <location>
        <begin position="58"/>
        <end position="80"/>
    </location>
</feature>
<accession>A0AAV4RXF1</accession>
<dbReference type="EMBL" id="BPLR01008497">
    <property type="protein sequence ID" value="GIY25157.1"/>
    <property type="molecule type" value="Genomic_DNA"/>
</dbReference>